<reference evidence="2 3" key="1">
    <citation type="journal article" date="2019" name="Nat. Med.">
        <title>A library of human gut bacterial isolates paired with longitudinal multiomics data enables mechanistic microbiome research.</title>
        <authorList>
            <person name="Poyet M."/>
            <person name="Groussin M."/>
            <person name="Gibbons S.M."/>
            <person name="Avila-Pacheco J."/>
            <person name="Jiang X."/>
            <person name="Kearney S.M."/>
            <person name="Perrotta A.R."/>
            <person name="Berdy B."/>
            <person name="Zhao S."/>
            <person name="Lieberman T.D."/>
            <person name="Swanson P.K."/>
            <person name="Smith M."/>
            <person name="Roesemann S."/>
            <person name="Alexander J.E."/>
            <person name="Rich S.A."/>
            <person name="Livny J."/>
            <person name="Vlamakis H."/>
            <person name="Clish C."/>
            <person name="Bullock K."/>
            <person name="Deik A."/>
            <person name="Scott J."/>
            <person name="Pierce K.A."/>
            <person name="Xavier R.J."/>
            <person name="Alm E.J."/>
        </authorList>
    </citation>
    <scope>NUCLEOTIDE SEQUENCE [LARGE SCALE GENOMIC DNA]</scope>
    <source>
        <strain evidence="2 3">BIOML-A25</strain>
    </source>
</reference>
<keyword evidence="1" id="KW-1133">Transmembrane helix</keyword>
<gene>
    <name evidence="2" type="ORF">F2Y39_11020</name>
</gene>
<keyword evidence="1" id="KW-0812">Transmembrane</keyword>
<evidence type="ECO:0000256" key="1">
    <source>
        <dbReference type="SAM" id="Phobius"/>
    </source>
</evidence>
<sequence length="59" mass="6932">MIMDAYAWFWLAIITGIIIIGANDALCTYWKYKYTSNKKNETVKNKSRERHIISGFSKK</sequence>
<name>A0A6H9Q7R4_9BACE</name>
<feature type="transmembrane region" description="Helical" evidence="1">
    <location>
        <begin position="6"/>
        <end position="30"/>
    </location>
</feature>
<comment type="caution">
    <text evidence="2">The sequence shown here is derived from an EMBL/GenBank/DDBJ whole genome shotgun (WGS) entry which is preliminary data.</text>
</comment>
<dbReference type="AlphaFoldDB" id="A0A6H9Q7R4"/>
<evidence type="ECO:0000313" key="3">
    <source>
        <dbReference type="Proteomes" id="UP000427825"/>
    </source>
</evidence>
<evidence type="ECO:0000313" key="2">
    <source>
        <dbReference type="EMBL" id="KAA5477284.1"/>
    </source>
</evidence>
<dbReference type="Proteomes" id="UP000427825">
    <property type="component" value="Unassembled WGS sequence"/>
</dbReference>
<dbReference type="EMBL" id="VVYJ01000005">
    <property type="protein sequence ID" value="KAA5477284.1"/>
    <property type="molecule type" value="Genomic_DNA"/>
</dbReference>
<protein>
    <submittedName>
        <fullName evidence="2">Uncharacterized protein</fullName>
    </submittedName>
</protein>
<proteinExistence type="predicted"/>
<accession>A0A6H9Q7R4</accession>
<keyword evidence="1" id="KW-0472">Membrane</keyword>
<organism evidence="2 3">
    <name type="scientific">Bacteroides caccae</name>
    <dbReference type="NCBI Taxonomy" id="47678"/>
    <lineage>
        <taxon>Bacteria</taxon>
        <taxon>Pseudomonadati</taxon>
        <taxon>Bacteroidota</taxon>
        <taxon>Bacteroidia</taxon>
        <taxon>Bacteroidales</taxon>
        <taxon>Bacteroidaceae</taxon>
        <taxon>Bacteroides</taxon>
    </lineage>
</organism>